<organism evidence="11 12">
    <name type="scientific">Sporotomaculum syntrophicum</name>
    <dbReference type="NCBI Taxonomy" id="182264"/>
    <lineage>
        <taxon>Bacteria</taxon>
        <taxon>Bacillati</taxon>
        <taxon>Bacillota</taxon>
        <taxon>Clostridia</taxon>
        <taxon>Eubacteriales</taxon>
        <taxon>Desulfallaceae</taxon>
        <taxon>Sporotomaculum</taxon>
    </lineage>
</organism>
<sequence length="243" mass="26671">MSSCWIARKLMAVMLSLIMISYTALILPPGSAVQAQERTLYWGSRGSEVTTLQQKLKQWGYFHGFADGVYGSATYKAVRDFQRKNGLRVDGVVGPNTRAALGMVGGRTQSVSQVQNEPSVSRGFLQTSRDLQLLARVIEGEAANESYFGKLAVGAVIMNRVKSSAFPNTLAGVIYQPHAFESVTNGQYNRPLTKESLQAASQAMAGMDPTGGATFFWNPSKKVSPWIWSRDIITRIGRHVFAR</sequence>
<keyword evidence="6" id="KW-0749">Sporulation</keyword>
<reference evidence="11" key="1">
    <citation type="submission" date="2016-02" db="EMBL/GenBank/DDBJ databases">
        <title>Draft Genome Sequence of Sporotomaculum syntrophicum Strain FB, a Syntrophic Benzoate Degrader.</title>
        <authorList>
            <person name="Nobu M.K."/>
            <person name="Narihiro T."/>
            <person name="Qiu Y.-L."/>
            <person name="Ohashi A."/>
            <person name="Liu W.-T."/>
            <person name="Yuji S."/>
        </authorList>
    </citation>
    <scope>NUCLEOTIDE SEQUENCE</scope>
    <source>
        <strain evidence="11">FB</strain>
    </source>
</reference>
<evidence type="ECO:0000256" key="2">
    <source>
        <dbReference type="ARBA" id="ARBA00018364"/>
    </source>
</evidence>
<dbReference type="Gene3D" id="1.10.101.10">
    <property type="entry name" value="PGBD-like superfamily/PGBD"/>
    <property type="match status" value="1"/>
</dbReference>
<feature type="domain" description="Cell wall hydrolase SleB" evidence="10">
    <location>
        <begin position="144"/>
        <end position="242"/>
    </location>
</feature>
<dbReference type="GO" id="GO:0009847">
    <property type="term" value="P:spore germination"/>
    <property type="evidence" value="ECO:0007669"/>
    <property type="project" value="UniProtKB-UniRule"/>
</dbReference>
<dbReference type="InterPro" id="IPR011105">
    <property type="entry name" value="Cell_wall_hydrolase_SleB"/>
</dbReference>
<feature type="domain" description="Peptidoglycan binding-like" evidence="9">
    <location>
        <begin position="45"/>
        <end position="101"/>
    </location>
</feature>
<dbReference type="NCBIfam" id="TIGR02869">
    <property type="entry name" value="spore_SleB"/>
    <property type="match status" value="1"/>
</dbReference>
<protein>
    <recommendedName>
        <fullName evidence="2 8">Spore cortex-lytic enzyme</fullName>
    </recommendedName>
</protein>
<dbReference type="EMBL" id="LSRS01000002">
    <property type="protein sequence ID" value="KAF1085985.1"/>
    <property type="molecule type" value="Genomic_DNA"/>
</dbReference>
<dbReference type="Gene3D" id="6.20.240.60">
    <property type="match status" value="1"/>
</dbReference>
<keyword evidence="3" id="KW-0309">Germination</keyword>
<evidence type="ECO:0000256" key="7">
    <source>
        <dbReference type="ARBA" id="ARBA00023316"/>
    </source>
</evidence>
<dbReference type="Pfam" id="PF01471">
    <property type="entry name" value="PG_binding_1"/>
    <property type="match status" value="1"/>
</dbReference>
<dbReference type="GO" id="GO:0030435">
    <property type="term" value="P:sporulation resulting in formation of a cellular spore"/>
    <property type="evidence" value="ECO:0007669"/>
    <property type="project" value="UniProtKB-KW"/>
</dbReference>
<dbReference type="Proteomes" id="UP000798488">
    <property type="component" value="Unassembled WGS sequence"/>
</dbReference>
<dbReference type="RefSeq" id="WP_243152895.1">
    <property type="nucleotide sequence ID" value="NZ_LSRS01000002.1"/>
</dbReference>
<dbReference type="GO" id="GO:0016787">
    <property type="term" value="F:hydrolase activity"/>
    <property type="evidence" value="ECO:0007669"/>
    <property type="project" value="UniProtKB-KW"/>
</dbReference>
<evidence type="ECO:0000259" key="9">
    <source>
        <dbReference type="Pfam" id="PF01471"/>
    </source>
</evidence>
<comment type="similarity">
    <text evidence="1">Belongs to the SleB family.</text>
</comment>
<name>A0A9D2WRV8_9FIRM</name>
<evidence type="ECO:0000256" key="4">
    <source>
        <dbReference type="ARBA" id="ARBA00022729"/>
    </source>
</evidence>
<dbReference type="AlphaFoldDB" id="A0A9D2WRV8"/>
<evidence type="ECO:0000256" key="3">
    <source>
        <dbReference type="ARBA" id="ARBA00022544"/>
    </source>
</evidence>
<dbReference type="SUPFAM" id="SSF47090">
    <property type="entry name" value="PGBD-like"/>
    <property type="match status" value="1"/>
</dbReference>
<keyword evidence="4" id="KW-0732">Signal</keyword>
<comment type="caution">
    <text evidence="11">The sequence shown here is derived from an EMBL/GenBank/DDBJ whole genome shotgun (WGS) entry which is preliminary data.</text>
</comment>
<keyword evidence="5" id="KW-0378">Hydrolase</keyword>
<evidence type="ECO:0000256" key="8">
    <source>
        <dbReference type="NCBIfam" id="TIGR02869"/>
    </source>
</evidence>
<keyword evidence="7" id="KW-0961">Cell wall biogenesis/degradation</keyword>
<dbReference type="InterPro" id="IPR042047">
    <property type="entry name" value="SleB_dom1"/>
</dbReference>
<evidence type="ECO:0000256" key="6">
    <source>
        <dbReference type="ARBA" id="ARBA00022969"/>
    </source>
</evidence>
<dbReference type="Gene3D" id="1.10.10.2520">
    <property type="entry name" value="Cell wall hydrolase SleB, domain 1"/>
    <property type="match status" value="1"/>
</dbReference>
<dbReference type="InterPro" id="IPR002477">
    <property type="entry name" value="Peptidoglycan-bd-like"/>
</dbReference>
<dbReference type="Pfam" id="PF07486">
    <property type="entry name" value="Hydrolase_2"/>
    <property type="match status" value="1"/>
</dbReference>
<proteinExistence type="inferred from homology"/>
<accession>A0A9D2WRV8</accession>
<dbReference type="InterPro" id="IPR036365">
    <property type="entry name" value="PGBD-like_sf"/>
</dbReference>
<evidence type="ECO:0000313" key="12">
    <source>
        <dbReference type="Proteomes" id="UP000798488"/>
    </source>
</evidence>
<evidence type="ECO:0000256" key="5">
    <source>
        <dbReference type="ARBA" id="ARBA00022801"/>
    </source>
</evidence>
<evidence type="ECO:0000256" key="1">
    <source>
        <dbReference type="ARBA" id="ARBA00007010"/>
    </source>
</evidence>
<dbReference type="InterPro" id="IPR014224">
    <property type="entry name" value="Spore_cortex_SleB"/>
</dbReference>
<evidence type="ECO:0000259" key="10">
    <source>
        <dbReference type="Pfam" id="PF07486"/>
    </source>
</evidence>
<dbReference type="GO" id="GO:0071555">
    <property type="term" value="P:cell wall organization"/>
    <property type="evidence" value="ECO:0007669"/>
    <property type="project" value="UniProtKB-KW"/>
</dbReference>
<dbReference type="InterPro" id="IPR036366">
    <property type="entry name" value="PGBDSf"/>
</dbReference>
<gene>
    <name evidence="11" type="primary">sleB_2</name>
    <name evidence="11" type="ORF">SPSYN_00723</name>
</gene>
<keyword evidence="12" id="KW-1185">Reference proteome</keyword>
<evidence type="ECO:0000313" key="11">
    <source>
        <dbReference type="EMBL" id="KAF1085985.1"/>
    </source>
</evidence>